<keyword evidence="14" id="KW-0460">Magnesium</keyword>
<comment type="catalytic activity">
    <reaction evidence="16">
        <text>L-seryl-[protein] + ATP = O-phospho-L-seryl-[protein] + ADP + H(+)</text>
        <dbReference type="Rhea" id="RHEA:17989"/>
        <dbReference type="Rhea" id="RHEA-COMP:9863"/>
        <dbReference type="Rhea" id="RHEA-COMP:11604"/>
        <dbReference type="ChEBI" id="CHEBI:15378"/>
        <dbReference type="ChEBI" id="CHEBI:29999"/>
        <dbReference type="ChEBI" id="CHEBI:30616"/>
        <dbReference type="ChEBI" id="CHEBI:83421"/>
        <dbReference type="ChEBI" id="CHEBI:456216"/>
        <dbReference type="EC" id="2.7.11.1"/>
    </reaction>
</comment>
<gene>
    <name evidence="21" type="ORF">BDEG_24725</name>
</gene>
<keyword evidence="9" id="KW-0808">Transferase</keyword>
<dbReference type="Pfam" id="PF01163">
    <property type="entry name" value="RIO1"/>
    <property type="match status" value="1"/>
</dbReference>
<dbReference type="GO" id="GO:0005524">
    <property type="term" value="F:ATP binding"/>
    <property type="evidence" value="ECO:0007669"/>
    <property type="project" value="UniProtKB-KW"/>
</dbReference>
<evidence type="ECO:0000256" key="15">
    <source>
        <dbReference type="ARBA" id="ARBA00047899"/>
    </source>
</evidence>
<dbReference type="InterPro" id="IPR000687">
    <property type="entry name" value="RIO_kinase"/>
</dbReference>
<dbReference type="SUPFAM" id="SSF46785">
    <property type="entry name" value="Winged helix' DNA-binding domain"/>
    <property type="match status" value="1"/>
</dbReference>
<evidence type="ECO:0000256" key="1">
    <source>
        <dbReference type="ARBA" id="ARBA00001946"/>
    </source>
</evidence>
<evidence type="ECO:0000256" key="6">
    <source>
        <dbReference type="ARBA" id="ARBA00022517"/>
    </source>
</evidence>
<comment type="subcellular location">
    <subcellularLocation>
        <location evidence="2">Cytoplasm</location>
    </subcellularLocation>
</comment>
<evidence type="ECO:0000256" key="12">
    <source>
        <dbReference type="ARBA" id="ARBA00022777"/>
    </source>
</evidence>
<dbReference type="Gene3D" id="1.10.10.10">
    <property type="entry name" value="Winged helix-like DNA-binding domain superfamily/Winged helix DNA-binding domain"/>
    <property type="match status" value="1"/>
</dbReference>
<dbReference type="GO" id="GO:0046872">
    <property type="term" value="F:metal ion binding"/>
    <property type="evidence" value="ECO:0007669"/>
    <property type="project" value="UniProtKB-KW"/>
</dbReference>
<evidence type="ECO:0000256" key="19">
    <source>
        <dbReference type="SAM" id="MobiDB-lite"/>
    </source>
</evidence>
<dbReference type="InterPro" id="IPR011009">
    <property type="entry name" value="Kinase-like_dom_sf"/>
</dbReference>
<sequence length="531" mass="60540">MKLDAKLLRYMSSDDFRVLTATEMGTRNHEVVPTSLIANIAQLRQAGIQKVISTLAKNNLISKVQNMKYDGYRLTYGGYDYLALKTMSKRGTVYSVGNQIGVGKESDIYIVANEEGEQRVLKIQRLGRTSFRTIKSNRDYLRHRQTSSWLYMSRLAAMKEYAFMKVLYENDFPVPEPIDQNRHCVVMGLIDAHPLSQIRDLEDPGKLYSKLMNLIVRLACSGLIHGDFNEFNLLIRSDDEPVLIDFPQMVSTSHRNAEMYFNRDVECIRVFFRRRFCYESQLYPKFKRDLQREFSLDIQVAASGFTKKHQDELEELQMQEVLEDRDDADNVAPEDESESDSDQDDKMDDDLIDEYQYPSLDAAIPDHGLGEVLTDKLGNTIAVHRIEEKQPSLVKDLSVESINLNEDFTDSLKSKPELPVQVSIQPIQPLEIAPVSIEEHKEDTMAPIEAINNKQHRPHRDIKPKLQKDLDTASIAGSDATRSRMSSEEIRKKVAQSLRVKKNVAGSKGRNQAKTESGRNAAEAIKGSNGW</sequence>
<evidence type="ECO:0000256" key="7">
    <source>
        <dbReference type="ARBA" id="ARBA00022527"/>
    </source>
</evidence>
<keyword evidence="12" id="KW-0418">Kinase</keyword>
<dbReference type="CDD" id="cd05144">
    <property type="entry name" value="RIO2_C"/>
    <property type="match status" value="1"/>
</dbReference>
<dbReference type="GO" id="GO:0030490">
    <property type="term" value="P:maturation of SSU-rRNA"/>
    <property type="evidence" value="ECO:0007669"/>
    <property type="project" value="TreeGrafter"/>
</dbReference>
<dbReference type="VEuPathDB" id="FungiDB:BDEG_24725"/>
<protein>
    <recommendedName>
        <fullName evidence="17">Serine/threonine-protein kinase RIO2</fullName>
        <ecNumber evidence="4">2.7.11.1</ecNumber>
    </recommendedName>
    <alternativeName>
        <fullName evidence="18">Serine/threonine-protein kinase rio2</fullName>
    </alternativeName>
</protein>
<keyword evidence="10" id="KW-0479">Metal-binding</keyword>
<keyword evidence="7" id="KW-0723">Serine/threonine-protein kinase</keyword>
<evidence type="ECO:0000256" key="9">
    <source>
        <dbReference type="ARBA" id="ARBA00022679"/>
    </source>
</evidence>
<dbReference type="GO" id="GO:0005634">
    <property type="term" value="C:nucleus"/>
    <property type="evidence" value="ECO:0007669"/>
    <property type="project" value="TreeGrafter"/>
</dbReference>
<keyword evidence="13" id="KW-0067">ATP-binding</keyword>
<evidence type="ECO:0000256" key="2">
    <source>
        <dbReference type="ARBA" id="ARBA00004496"/>
    </source>
</evidence>
<keyword evidence="6" id="KW-0690">Ribosome biogenesis</keyword>
<evidence type="ECO:0000256" key="13">
    <source>
        <dbReference type="ARBA" id="ARBA00022840"/>
    </source>
</evidence>
<evidence type="ECO:0000256" key="8">
    <source>
        <dbReference type="ARBA" id="ARBA00022553"/>
    </source>
</evidence>
<dbReference type="SMART" id="SM00090">
    <property type="entry name" value="RIO"/>
    <property type="match status" value="1"/>
</dbReference>
<dbReference type="PANTHER" id="PTHR45852">
    <property type="entry name" value="SER/THR-PROTEIN KINASE RIO2"/>
    <property type="match status" value="1"/>
</dbReference>
<keyword evidence="5" id="KW-0963">Cytoplasm</keyword>
<comment type="similarity">
    <text evidence="3">Belongs to the protein kinase superfamily. RIO-type Ser/Thr kinase family.</text>
</comment>
<dbReference type="GO" id="GO:0005829">
    <property type="term" value="C:cytosol"/>
    <property type="evidence" value="ECO:0007669"/>
    <property type="project" value="TreeGrafter"/>
</dbReference>
<feature type="region of interest" description="Disordered" evidence="19">
    <location>
        <begin position="455"/>
        <end position="531"/>
    </location>
</feature>
<feature type="domain" description="RIO kinase" evidence="20">
    <location>
        <begin position="65"/>
        <end position="291"/>
    </location>
</feature>
<dbReference type="PANTHER" id="PTHR45852:SF1">
    <property type="entry name" value="SERINE_THREONINE-PROTEIN KINASE RIO2"/>
    <property type="match status" value="1"/>
</dbReference>
<evidence type="ECO:0000256" key="3">
    <source>
        <dbReference type="ARBA" id="ARBA00009196"/>
    </source>
</evidence>
<comment type="cofactor">
    <cofactor evidence="1">
        <name>Mg(2+)</name>
        <dbReference type="ChEBI" id="CHEBI:18420"/>
    </cofactor>
</comment>
<feature type="compositionally biased region" description="Basic and acidic residues" evidence="19">
    <location>
        <begin position="461"/>
        <end position="471"/>
    </location>
</feature>
<feature type="region of interest" description="Disordered" evidence="19">
    <location>
        <begin position="325"/>
        <end position="348"/>
    </location>
</feature>
<dbReference type="FunFam" id="1.10.10.10:FF:000053">
    <property type="entry name" value="Serine/threonine-protein kinase RIO2"/>
    <property type="match status" value="1"/>
</dbReference>
<evidence type="ECO:0000256" key="18">
    <source>
        <dbReference type="ARBA" id="ARBA00068837"/>
    </source>
</evidence>
<organism evidence="21 22">
    <name type="scientific">Batrachochytrium dendrobatidis (strain JEL423)</name>
    <dbReference type="NCBI Taxonomy" id="403673"/>
    <lineage>
        <taxon>Eukaryota</taxon>
        <taxon>Fungi</taxon>
        <taxon>Fungi incertae sedis</taxon>
        <taxon>Chytridiomycota</taxon>
        <taxon>Chytridiomycota incertae sedis</taxon>
        <taxon>Chytridiomycetes</taxon>
        <taxon>Rhizophydiales</taxon>
        <taxon>Rhizophydiales incertae sedis</taxon>
        <taxon>Batrachochytrium</taxon>
    </lineage>
</organism>
<dbReference type="Gene3D" id="3.30.200.20">
    <property type="entry name" value="Phosphorylase Kinase, domain 1"/>
    <property type="match status" value="1"/>
</dbReference>
<evidence type="ECO:0000256" key="11">
    <source>
        <dbReference type="ARBA" id="ARBA00022741"/>
    </source>
</evidence>
<dbReference type="SUPFAM" id="SSF56112">
    <property type="entry name" value="Protein kinase-like (PK-like)"/>
    <property type="match status" value="1"/>
</dbReference>
<dbReference type="FunFam" id="1.10.510.10:FF:000307">
    <property type="entry name" value="Serine/threonine-protein kinase RIO2"/>
    <property type="match status" value="1"/>
</dbReference>
<dbReference type="AlphaFoldDB" id="A0A177WMP6"/>
<evidence type="ECO:0000313" key="22">
    <source>
        <dbReference type="Proteomes" id="UP000077115"/>
    </source>
</evidence>
<dbReference type="EC" id="2.7.11.1" evidence="4"/>
<comment type="catalytic activity">
    <reaction evidence="15">
        <text>L-threonyl-[protein] + ATP = O-phospho-L-threonyl-[protein] + ADP + H(+)</text>
        <dbReference type="Rhea" id="RHEA:46608"/>
        <dbReference type="Rhea" id="RHEA-COMP:11060"/>
        <dbReference type="Rhea" id="RHEA-COMP:11605"/>
        <dbReference type="ChEBI" id="CHEBI:15378"/>
        <dbReference type="ChEBI" id="CHEBI:30013"/>
        <dbReference type="ChEBI" id="CHEBI:30616"/>
        <dbReference type="ChEBI" id="CHEBI:61977"/>
        <dbReference type="ChEBI" id="CHEBI:456216"/>
        <dbReference type="EC" id="2.7.11.1"/>
    </reaction>
</comment>
<dbReference type="PROSITE" id="PS01245">
    <property type="entry name" value="RIO1"/>
    <property type="match status" value="1"/>
</dbReference>
<reference evidence="21 22" key="1">
    <citation type="submission" date="2006-10" db="EMBL/GenBank/DDBJ databases">
        <title>The Genome Sequence of Batrachochytrium dendrobatidis JEL423.</title>
        <authorList>
            <consortium name="The Broad Institute Genome Sequencing Platform"/>
            <person name="Birren B."/>
            <person name="Lander E."/>
            <person name="Galagan J."/>
            <person name="Cuomo C."/>
            <person name="Devon K."/>
            <person name="Jaffe D."/>
            <person name="Butler J."/>
            <person name="Alvarez P."/>
            <person name="Gnerre S."/>
            <person name="Grabherr M."/>
            <person name="Kleber M."/>
            <person name="Mauceli E."/>
            <person name="Brockman W."/>
            <person name="Young S."/>
            <person name="LaButti K."/>
            <person name="Sykes S."/>
            <person name="DeCaprio D."/>
            <person name="Crawford M."/>
            <person name="Koehrsen M."/>
            <person name="Engels R."/>
            <person name="Montgomery P."/>
            <person name="Pearson M."/>
            <person name="Howarth C."/>
            <person name="Larson L."/>
            <person name="White J."/>
            <person name="O'Leary S."/>
            <person name="Kodira C."/>
            <person name="Zeng Q."/>
            <person name="Yandava C."/>
            <person name="Alvarado L."/>
            <person name="Longcore J."/>
            <person name="James T."/>
        </authorList>
    </citation>
    <scope>NUCLEOTIDE SEQUENCE [LARGE SCALE GENOMIC DNA]</scope>
    <source>
        <strain evidence="21 22">JEL423</strain>
    </source>
</reference>
<dbReference type="Pfam" id="PF09202">
    <property type="entry name" value="Rio2_N"/>
    <property type="match status" value="1"/>
</dbReference>
<proteinExistence type="inferred from homology"/>
<name>A0A177WMP6_BATDL</name>
<reference evidence="21 22" key="2">
    <citation type="submission" date="2016-05" db="EMBL/GenBank/DDBJ databases">
        <title>Lineage-specific infection strategies underlie the spectrum of fungal disease in amphibians.</title>
        <authorList>
            <person name="Cuomo C.A."/>
            <person name="Farrer R.A."/>
            <person name="James T."/>
            <person name="Longcore J."/>
            <person name="Birren B."/>
        </authorList>
    </citation>
    <scope>NUCLEOTIDE SEQUENCE [LARGE SCALE GENOMIC DNA]</scope>
    <source>
        <strain evidence="21 22">JEL423</strain>
    </source>
</reference>
<evidence type="ECO:0000256" key="4">
    <source>
        <dbReference type="ARBA" id="ARBA00012513"/>
    </source>
</evidence>
<dbReference type="Proteomes" id="UP000077115">
    <property type="component" value="Unassembled WGS sequence"/>
</dbReference>
<dbReference type="Gene3D" id="1.10.510.10">
    <property type="entry name" value="Transferase(Phosphotransferase) domain 1"/>
    <property type="match status" value="1"/>
</dbReference>
<dbReference type="eggNOG" id="KOG2268">
    <property type="taxonomic scope" value="Eukaryota"/>
</dbReference>
<dbReference type="InterPro" id="IPR030484">
    <property type="entry name" value="Rio2"/>
</dbReference>
<dbReference type="STRING" id="403673.A0A177WMP6"/>
<dbReference type="EMBL" id="DS022305">
    <property type="protein sequence ID" value="OAJ41076.1"/>
    <property type="molecule type" value="Genomic_DNA"/>
</dbReference>
<dbReference type="OrthoDB" id="10258631at2759"/>
<dbReference type="GO" id="GO:0030688">
    <property type="term" value="C:preribosome, small subunit precursor"/>
    <property type="evidence" value="ECO:0007669"/>
    <property type="project" value="TreeGrafter"/>
</dbReference>
<dbReference type="InterPro" id="IPR015285">
    <property type="entry name" value="RIO2_wHTH_N"/>
</dbReference>
<evidence type="ECO:0000313" key="21">
    <source>
        <dbReference type="EMBL" id="OAJ41076.1"/>
    </source>
</evidence>
<evidence type="ECO:0000256" key="16">
    <source>
        <dbReference type="ARBA" id="ARBA00048679"/>
    </source>
</evidence>
<dbReference type="InterPro" id="IPR018935">
    <property type="entry name" value="RIO_kinase_CS"/>
</dbReference>
<dbReference type="FunFam" id="3.30.200.20:FF:000052">
    <property type="entry name" value="Serine/threonine-protein kinase RIO2"/>
    <property type="match status" value="1"/>
</dbReference>
<evidence type="ECO:0000256" key="10">
    <source>
        <dbReference type="ARBA" id="ARBA00022723"/>
    </source>
</evidence>
<evidence type="ECO:0000256" key="5">
    <source>
        <dbReference type="ARBA" id="ARBA00022490"/>
    </source>
</evidence>
<keyword evidence="11" id="KW-0547">Nucleotide-binding</keyword>
<dbReference type="InterPro" id="IPR036390">
    <property type="entry name" value="WH_DNA-bd_sf"/>
</dbReference>
<dbReference type="InterPro" id="IPR018934">
    <property type="entry name" value="RIO_dom"/>
</dbReference>
<feature type="compositionally biased region" description="Basic and acidic residues" evidence="19">
    <location>
        <begin position="481"/>
        <end position="492"/>
    </location>
</feature>
<evidence type="ECO:0000256" key="14">
    <source>
        <dbReference type="ARBA" id="ARBA00022842"/>
    </source>
</evidence>
<dbReference type="InterPro" id="IPR036388">
    <property type="entry name" value="WH-like_DNA-bd_sf"/>
</dbReference>
<evidence type="ECO:0000259" key="20">
    <source>
        <dbReference type="SMART" id="SM00090"/>
    </source>
</evidence>
<evidence type="ECO:0000256" key="17">
    <source>
        <dbReference type="ARBA" id="ARBA00068353"/>
    </source>
</evidence>
<accession>A0A177WMP6</accession>
<keyword evidence="8" id="KW-0597">Phosphoprotein</keyword>
<dbReference type="GO" id="GO:0004674">
    <property type="term" value="F:protein serine/threonine kinase activity"/>
    <property type="evidence" value="ECO:0007669"/>
    <property type="project" value="UniProtKB-KW"/>
</dbReference>